<dbReference type="EMBL" id="BLSC01000403">
    <property type="protein sequence ID" value="GFP38202.1"/>
    <property type="molecule type" value="Genomic_DNA"/>
</dbReference>
<feature type="non-terminal residue" evidence="1">
    <location>
        <position position="1"/>
    </location>
</feature>
<organism evidence="1 2">
    <name type="scientific">Candidatus Hakubella thermalkaliphila</name>
    <dbReference type="NCBI Taxonomy" id="2754717"/>
    <lineage>
        <taxon>Bacteria</taxon>
        <taxon>Bacillati</taxon>
        <taxon>Actinomycetota</taxon>
        <taxon>Actinomycetota incertae sedis</taxon>
        <taxon>Candidatus Hakubellales</taxon>
        <taxon>Candidatus Hakubellaceae</taxon>
        <taxon>Candidatus Hakubella</taxon>
    </lineage>
</organism>
<sequence length="123" mass="13506">TTGQGALKIAFIYDKQANSATFVPIQYNVVDNLASPRLLDSKDRFVTIAVYDKEWTSNLASPNAIWRIHDKRTFNLPIQFNATNGGTSADVLSGSIHMVTWNTGVATAAMAGSGYVRLFFMDE</sequence>
<comment type="caution">
    <text evidence="1">The sequence shown here is derived from an EMBL/GenBank/DDBJ whole genome shotgun (WGS) entry which is preliminary data.</text>
</comment>
<protein>
    <submittedName>
        <fullName evidence="1">Uncharacterized protein</fullName>
    </submittedName>
</protein>
<evidence type="ECO:0000313" key="1">
    <source>
        <dbReference type="EMBL" id="GFP38202.1"/>
    </source>
</evidence>
<evidence type="ECO:0000313" key="2">
    <source>
        <dbReference type="Proteomes" id="UP000561271"/>
    </source>
</evidence>
<proteinExistence type="predicted"/>
<gene>
    <name evidence="1" type="ORF">HKBW3S44_01882</name>
</gene>
<dbReference type="InterPro" id="IPR029053">
    <property type="entry name" value="Viral_coat"/>
</dbReference>
<dbReference type="Proteomes" id="UP000561271">
    <property type="component" value="Unassembled WGS sequence"/>
</dbReference>
<reference evidence="1 2" key="1">
    <citation type="journal article" date="2020" name="Front. Microbiol.">
        <title>Single-cell genomics of novel Actinobacteria with the Wood-Ljungdahl pathway discovered in a serpentinizing system.</title>
        <authorList>
            <person name="Merino N."/>
            <person name="Kawai M."/>
            <person name="Boyd E.S."/>
            <person name="Colman D.R."/>
            <person name="McGlynn S.E."/>
            <person name="Nealson K.H."/>
            <person name="Kurokawa K."/>
            <person name="Hongoh Y."/>
        </authorList>
    </citation>
    <scope>NUCLEOTIDE SEQUENCE [LARGE SCALE GENOMIC DNA]</scope>
    <source>
        <strain evidence="1 2">S44</strain>
    </source>
</reference>
<accession>A0A6V8Q0C3</accession>
<dbReference type="RefSeq" id="WP_176232234.1">
    <property type="nucleotide sequence ID" value="NZ_BLSC01000403.1"/>
</dbReference>
<name>A0A6V8Q0C3_9ACTN</name>
<dbReference type="Gene3D" id="2.60.120.20">
    <property type="match status" value="1"/>
</dbReference>
<dbReference type="AlphaFoldDB" id="A0A6V8Q0C3"/>